<dbReference type="Proteomes" id="UP000292052">
    <property type="component" value="Unassembled WGS sequence"/>
</dbReference>
<dbReference type="PANTHER" id="PTHR11690:SF288">
    <property type="entry name" value="AMILORIDE-SENSITIVE NA+ CHANNEL-RELATED"/>
    <property type="match status" value="1"/>
</dbReference>
<evidence type="ECO:0000256" key="10">
    <source>
        <dbReference type="ARBA" id="ARBA00023201"/>
    </source>
</evidence>
<evidence type="ECO:0000256" key="4">
    <source>
        <dbReference type="ARBA" id="ARBA00022461"/>
    </source>
</evidence>
<evidence type="ECO:0000256" key="1">
    <source>
        <dbReference type="ARBA" id="ARBA00004141"/>
    </source>
</evidence>
<evidence type="ECO:0000256" key="13">
    <source>
        <dbReference type="SAM" id="Phobius"/>
    </source>
</evidence>
<comment type="subcellular location">
    <subcellularLocation>
        <location evidence="1">Membrane</location>
        <topology evidence="1">Multi-pass membrane protein</topology>
    </subcellularLocation>
</comment>
<comment type="caution">
    <text evidence="14">The sequence shown here is derived from an EMBL/GenBank/DDBJ whole genome shotgun (WGS) entry which is preliminary data.</text>
</comment>
<keyword evidence="10 12" id="KW-0739">Sodium transport</keyword>
<dbReference type="InterPro" id="IPR001873">
    <property type="entry name" value="ENaC"/>
</dbReference>
<evidence type="ECO:0000256" key="6">
    <source>
        <dbReference type="ARBA" id="ARBA00022989"/>
    </source>
</evidence>
<evidence type="ECO:0000313" key="15">
    <source>
        <dbReference type="Proteomes" id="UP000292052"/>
    </source>
</evidence>
<gene>
    <name evidence="14" type="ORF">BDFB_005473</name>
</gene>
<dbReference type="OrthoDB" id="6021021at2759"/>
<keyword evidence="8 12" id="KW-0406">Ion transport</keyword>
<sequence>KYPGFHKSLRYYFHDFGNRTSLHGFQYISDERTTVERLWLSVIFCISFAACVILINDIWIKWEQSPTLINFASQPTPHWKIPFLAVTICAENKINKQKFSFSDHLQKVFNTRNVTSYLKSC</sequence>
<keyword evidence="4 12" id="KW-0894">Sodium channel</keyword>
<keyword evidence="15" id="KW-1185">Reference proteome</keyword>
<evidence type="ECO:0000313" key="14">
    <source>
        <dbReference type="EMBL" id="RZC42236.1"/>
    </source>
</evidence>
<protein>
    <submittedName>
        <fullName evidence="14">ASC domain containing protein</fullName>
    </submittedName>
</protein>
<organism evidence="14 15">
    <name type="scientific">Asbolus verrucosus</name>
    <name type="common">Desert ironclad beetle</name>
    <dbReference type="NCBI Taxonomy" id="1661398"/>
    <lineage>
        <taxon>Eukaryota</taxon>
        <taxon>Metazoa</taxon>
        <taxon>Ecdysozoa</taxon>
        <taxon>Arthropoda</taxon>
        <taxon>Hexapoda</taxon>
        <taxon>Insecta</taxon>
        <taxon>Pterygota</taxon>
        <taxon>Neoptera</taxon>
        <taxon>Endopterygota</taxon>
        <taxon>Coleoptera</taxon>
        <taxon>Polyphaga</taxon>
        <taxon>Cucujiformia</taxon>
        <taxon>Tenebrionidae</taxon>
        <taxon>Pimeliinae</taxon>
        <taxon>Asbolus</taxon>
    </lineage>
</organism>
<keyword evidence="9 13" id="KW-0472">Membrane</keyword>
<keyword evidence="7" id="KW-0915">Sodium</keyword>
<evidence type="ECO:0000256" key="12">
    <source>
        <dbReference type="RuleBase" id="RU000679"/>
    </source>
</evidence>
<evidence type="ECO:0000256" key="2">
    <source>
        <dbReference type="ARBA" id="ARBA00007193"/>
    </source>
</evidence>
<dbReference type="GO" id="GO:0015280">
    <property type="term" value="F:ligand-gated sodium channel activity"/>
    <property type="evidence" value="ECO:0007669"/>
    <property type="project" value="TreeGrafter"/>
</dbReference>
<keyword evidence="5 12" id="KW-0812">Transmembrane</keyword>
<dbReference type="Pfam" id="PF00858">
    <property type="entry name" value="ASC"/>
    <property type="match status" value="1"/>
</dbReference>
<feature type="transmembrane region" description="Helical" evidence="13">
    <location>
        <begin position="38"/>
        <end position="60"/>
    </location>
</feature>
<evidence type="ECO:0000256" key="11">
    <source>
        <dbReference type="ARBA" id="ARBA00023303"/>
    </source>
</evidence>
<evidence type="ECO:0000256" key="5">
    <source>
        <dbReference type="ARBA" id="ARBA00022692"/>
    </source>
</evidence>
<dbReference type="AlphaFoldDB" id="A0A482WAQ1"/>
<keyword evidence="6 13" id="KW-1133">Transmembrane helix</keyword>
<dbReference type="GO" id="GO:0005886">
    <property type="term" value="C:plasma membrane"/>
    <property type="evidence" value="ECO:0007669"/>
    <property type="project" value="TreeGrafter"/>
</dbReference>
<evidence type="ECO:0000256" key="8">
    <source>
        <dbReference type="ARBA" id="ARBA00023065"/>
    </source>
</evidence>
<proteinExistence type="inferred from homology"/>
<comment type="similarity">
    <text evidence="2 12">Belongs to the amiloride-sensitive sodium channel (TC 1.A.6) family.</text>
</comment>
<evidence type="ECO:0000256" key="3">
    <source>
        <dbReference type="ARBA" id="ARBA00022448"/>
    </source>
</evidence>
<reference evidence="14 15" key="1">
    <citation type="submission" date="2017-03" db="EMBL/GenBank/DDBJ databases">
        <title>Genome of the blue death feigning beetle - Asbolus verrucosus.</title>
        <authorList>
            <person name="Rider S.D."/>
        </authorList>
    </citation>
    <scope>NUCLEOTIDE SEQUENCE [LARGE SCALE GENOMIC DNA]</scope>
    <source>
        <strain evidence="14">Butters</strain>
        <tissue evidence="14">Head and leg muscle</tissue>
    </source>
</reference>
<keyword evidence="3 12" id="KW-0813">Transport</keyword>
<keyword evidence="11 12" id="KW-0407">Ion channel</keyword>
<evidence type="ECO:0000256" key="9">
    <source>
        <dbReference type="ARBA" id="ARBA00023136"/>
    </source>
</evidence>
<dbReference type="EMBL" id="QDEB01009794">
    <property type="protein sequence ID" value="RZC42236.1"/>
    <property type="molecule type" value="Genomic_DNA"/>
</dbReference>
<accession>A0A482WAQ1</accession>
<evidence type="ECO:0000256" key="7">
    <source>
        <dbReference type="ARBA" id="ARBA00023053"/>
    </source>
</evidence>
<dbReference type="PANTHER" id="PTHR11690">
    <property type="entry name" value="AMILORIDE-SENSITIVE SODIUM CHANNEL-RELATED"/>
    <property type="match status" value="1"/>
</dbReference>
<feature type="non-terminal residue" evidence="14">
    <location>
        <position position="1"/>
    </location>
</feature>
<name>A0A482WAQ1_ASBVE</name>